<organism evidence="3 4">
    <name type="scientific">Lithohypha guttulata</name>
    <dbReference type="NCBI Taxonomy" id="1690604"/>
    <lineage>
        <taxon>Eukaryota</taxon>
        <taxon>Fungi</taxon>
        <taxon>Dikarya</taxon>
        <taxon>Ascomycota</taxon>
        <taxon>Pezizomycotina</taxon>
        <taxon>Eurotiomycetes</taxon>
        <taxon>Chaetothyriomycetidae</taxon>
        <taxon>Chaetothyriales</taxon>
        <taxon>Trichomeriaceae</taxon>
        <taxon>Lithohypha</taxon>
    </lineage>
</organism>
<feature type="region of interest" description="Disordered" evidence="1">
    <location>
        <begin position="102"/>
        <end position="121"/>
    </location>
</feature>
<accession>A0ABR0K1P3</accession>
<feature type="compositionally biased region" description="Low complexity" evidence="1">
    <location>
        <begin position="47"/>
        <end position="70"/>
    </location>
</feature>
<dbReference type="Proteomes" id="UP001345013">
    <property type="component" value="Unassembled WGS sequence"/>
</dbReference>
<evidence type="ECO:0000256" key="2">
    <source>
        <dbReference type="SAM" id="Phobius"/>
    </source>
</evidence>
<keyword evidence="2" id="KW-0472">Membrane</keyword>
<keyword evidence="4" id="KW-1185">Reference proteome</keyword>
<feature type="transmembrane region" description="Helical" evidence="2">
    <location>
        <begin position="475"/>
        <end position="500"/>
    </location>
</feature>
<gene>
    <name evidence="3" type="ORF">LTR24_007845</name>
</gene>
<keyword evidence="2" id="KW-0812">Transmembrane</keyword>
<comment type="caution">
    <text evidence="3">The sequence shown here is derived from an EMBL/GenBank/DDBJ whole genome shotgun (WGS) entry which is preliminary data.</text>
</comment>
<evidence type="ECO:0000313" key="4">
    <source>
        <dbReference type="Proteomes" id="UP001345013"/>
    </source>
</evidence>
<keyword evidence="2" id="KW-1133">Transmembrane helix</keyword>
<dbReference type="EMBL" id="JAVRRG010000124">
    <property type="protein sequence ID" value="KAK5083217.1"/>
    <property type="molecule type" value="Genomic_DNA"/>
</dbReference>
<protein>
    <submittedName>
        <fullName evidence="3">Uncharacterized protein</fullName>
    </submittedName>
</protein>
<reference evidence="3 4" key="1">
    <citation type="submission" date="2023-08" db="EMBL/GenBank/DDBJ databases">
        <title>Black Yeasts Isolated from many extreme environments.</title>
        <authorList>
            <person name="Coleine C."/>
            <person name="Stajich J.E."/>
            <person name="Selbmann L."/>
        </authorList>
    </citation>
    <scope>NUCLEOTIDE SEQUENCE [LARGE SCALE GENOMIC DNA]</scope>
    <source>
        <strain evidence="3 4">CCFEE 5885</strain>
    </source>
</reference>
<feature type="transmembrane region" description="Helical" evidence="2">
    <location>
        <begin position="161"/>
        <end position="185"/>
    </location>
</feature>
<name>A0ABR0K1P3_9EURO</name>
<feature type="region of interest" description="Disordered" evidence="1">
    <location>
        <begin position="1"/>
        <end position="82"/>
    </location>
</feature>
<evidence type="ECO:0000313" key="3">
    <source>
        <dbReference type="EMBL" id="KAK5083217.1"/>
    </source>
</evidence>
<feature type="compositionally biased region" description="Basic and acidic residues" evidence="1">
    <location>
        <begin position="8"/>
        <end position="22"/>
    </location>
</feature>
<evidence type="ECO:0000256" key="1">
    <source>
        <dbReference type="SAM" id="MobiDB-lite"/>
    </source>
</evidence>
<proteinExistence type="predicted"/>
<sequence length="579" mass="63793">MSNQWQWADRRGLFQRGKELHDPSSPPRRRPSGSGVADAVKRASVGSTNSLDKTTSNSTTSTESSASPSNQRRRSSNTGLFGNLATMKRGSADYMGGIARHSKGYRDENQPTLRKVAGKPGSSKREEVLWNDEQAVVKMEHFTTVGGALLTNSTLGIPQTLVAYVLITALLCLWTLSTLASQALLRIISFQPDVRMQTLGRTYMNISDWGGLQGAGSTGSTSVIAPNSLMKAALIAPQSTKDLPRDMWGNVKIPLLSALEDTETHEGWQDVKHDGFASYSSLVGLPIAIPIAGASRTSGTSANMSVASWYWDLDCGLQPWTNGSANASDNGATLKWYDNWTEQFTFNWTSSIYDWSPPIQVFVEELGLNRTGSFCNVRCGNTTTIFCPGLPAHKLGMILNDSGYFMYGTCALSTIYVETEILCDHGGCRANRVRRPNKQDLPPPEWTVLDICMQTSENWHPLGRFFTNFMFTCDLWWLTAFTISILVALITSIFGMLVVLRSRGPRLAMSVTTMIRDSPYVALPFVTSYMDDSERSRRMGQTRLVLADVAPGHEVGHVAIAQEYKGAELSRLKKGRLYD</sequence>